<dbReference type="Proteomes" id="UP000281128">
    <property type="component" value="Unassembled WGS sequence"/>
</dbReference>
<dbReference type="PROSITE" id="PS51257">
    <property type="entry name" value="PROKAR_LIPOPROTEIN"/>
    <property type="match status" value="1"/>
</dbReference>
<gene>
    <name evidence="2" type="ORF">D6850_00060</name>
</gene>
<dbReference type="EMBL" id="RAPE01000001">
    <property type="protein sequence ID" value="RKF16008.1"/>
    <property type="molecule type" value="Genomic_DNA"/>
</dbReference>
<evidence type="ECO:0000313" key="3">
    <source>
        <dbReference type="Proteomes" id="UP000281128"/>
    </source>
</evidence>
<evidence type="ECO:0000256" key="1">
    <source>
        <dbReference type="SAM" id="SignalP"/>
    </source>
</evidence>
<feature type="signal peptide" evidence="1">
    <location>
        <begin position="1"/>
        <end position="20"/>
    </location>
</feature>
<dbReference type="OrthoDB" id="7867642at2"/>
<protein>
    <submittedName>
        <fullName evidence="2">Succinate dehydrogenase</fullName>
    </submittedName>
</protein>
<comment type="caution">
    <text evidence="2">The sequence shown here is derived from an EMBL/GenBank/DDBJ whole genome shotgun (WGS) entry which is preliminary data.</text>
</comment>
<keyword evidence="3" id="KW-1185">Reference proteome</keyword>
<name>A0A3A8AUV8_9RHOB</name>
<organism evidence="2 3">
    <name type="scientific">Roseovarius spongiae</name>
    <dbReference type="NCBI Taxonomy" id="2320272"/>
    <lineage>
        <taxon>Bacteria</taxon>
        <taxon>Pseudomonadati</taxon>
        <taxon>Pseudomonadota</taxon>
        <taxon>Alphaproteobacteria</taxon>
        <taxon>Rhodobacterales</taxon>
        <taxon>Roseobacteraceae</taxon>
        <taxon>Roseovarius</taxon>
    </lineage>
</organism>
<dbReference type="RefSeq" id="WP_121162927.1">
    <property type="nucleotide sequence ID" value="NZ_RAPE01000001.1"/>
</dbReference>
<reference evidence="2 3" key="1">
    <citation type="submission" date="2018-09" db="EMBL/GenBank/DDBJ databases">
        <title>Roseovarius spongiae sp. nov., isolated from a marine sponge.</title>
        <authorList>
            <person name="Zhuang L."/>
            <person name="Luo L."/>
        </authorList>
    </citation>
    <scope>NUCLEOTIDE SEQUENCE [LARGE SCALE GENOMIC DNA]</scope>
    <source>
        <strain evidence="2 3">HN-E21</strain>
    </source>
</reference>
<proteinExistence type="predicted"/>
<accession>A0A3A8AUV8</accession>
<dbReference type="AlphaFoldDB" id="A0A3A8AUV8"/>
<keyword evidence="1" id="KW-0732">Signal</keyword>
<sequence length="108" mass="10859">MRLAPASALAALLAATGCTAANDAADAIARDRAKTVVNGVVQQRFPGVNAAPVTDCIIDAASAGEILSIARASVSGVTDETARDVIAIAQRPEAVECIARNSLALMGN</sequence>
<evidence type="ECO:0000313" key="2">
    <source>
        <dbReference type="EMBL" id="RKF16008.1"/>
    </source>
</evidence>
<feature type="chain" id="PRO_5017200742" evidence="1">
    <location>
        <begin position="21"/>
        <end position="108"/>
    </location>
</feature>